<keyword evidence="6" id="KW-1185">Reference proteome</keyword>
<keyword evidence="4" id="KW-0472">Membrane</keyword>
<dbReference type="AlphaFoldDB" id="A0A9P3H2H4"/>
<comment type="caution">
    <text evidence="5">The sequence shown here is derived from an EMBL/GenBank/DDBJ whole genome shotgun (WGS) entry which is preliminary data.</text>
</comment>
<dbReference type="Pfam" id="PF24681">
    <property type="entry name" value="Kelch_KLHDC2_KLHL20_DRC7"/>
    <property type="match status" value="1"/>
</dbReference>
<evidence type="ECO:0008006" key="7">
    <source>
        <dbReference type="Google" id="ProtNLM"/>
    </source>
</evidence>
<name>A0A9P3H2H4_9FUNG</name>
<protein>
    <recommendedName>
        <fullName evidence="7">Galactose oxidase</fullName>
    </recommendedName>
</protein>
<evidence type="ECO:0000313" key="5">
    <source>
        <dbReference type="EMBL" id="GJJ68895.1"/>
    </source>
</evidence>
<gene>
    <name evidence="5" type="ORF">EMPS_01241</name>
</gene>
<keyword evidence="2" id="KW-0677">Repeat</keyword>
<evidence type="ECO:0000256" key="3">
    <source>
        <dbReference type="SAM" id="MobiDB-lite"/>
    </source>
</evidence>
<keyword evidence="1" id="KW-0880">Kelch repeat</keyword>
<feature type="compositionally biased region" description="Pro residues" evidence="3">
    <location>
        <begin position="423"/>
        <end position="446"/>
    </location>
</feature>
<organism evidence="5 6">
    <name type="scientific">Entomortierella parvispora</name>
    <dbReference type="NCBI Taxonomy" id="205924"/>
    <lineage>
        <taxon>Eukaryota</taxon>
        <taxon>Fungi</taxon>
        <taxon>Fungi incertae sedis</taxon>
        <taxon>Mucoromycota</taxon>
        <taxon>Mortierellomycotina</taxon>
        <taxon>Mortierellomycetes</taxon>
        <taxon>Mortierellales</taxon>
        <taxon>Mortierellaceae</taxon>
        <taxon>Entomortierella</taxon>
    </lineage>
</organism>
<dbReference type="Proteomes" id="UP000827284">
    <property type="component" value="Unassembled WGS sequence"/>
</dbReference>
<feature type="transmembrane region" description="Helical" evidence="4">
    <location>
        <begin position="452"/>
        <end position="473"/>
    </location>
</feature>
<proteinExistence type="predicted"/>
<feature type="region of interest" description="Disordered" evidence="3">
    <location>
        <begin position="561"/>
        <end position="593"/>
    </location>
</feature>
<dbReference type="PANTHER" id="PTHR46093">
    <property type="entry name" value="ACYL-COA-BINDING DOMAIN-CONTAINING PROTEIN 5"/>
    <property type="match status" value="1"/>
</dbReference>
<feature type="compositionally biased region" description="Pro residues" evidence="3">
    <location>
        <begin position="215"/>
        <end position="230"/>
    </location>
</feature>
<sequence>MRKDICSRRRLRRRLLVVIGCSILALTVQTIVIPPSRWGHVSVLCGQTLYIHGGHTGVNPLSAPIGSDIYSLDVSTAFNGFSVPWVQLNAGPYATFHSASLLGSGNSLLGIYGGNTSFSSTTGSGSLNLYNTLTGQWTTPPAQVKDPPRREYHAAVTRLGDGTMFVFGGMILSQDLSSEVSTSELWSLGGYPPTTTNSTTATATGTATATASSQPSPPASASPISAPPGISPGMVGWQELRSPTSPMPGSLLTTTDRSSHTATILRSNGLVVVIGGISSGVLVSMSEIWVYDPAAGSWSVQAAAGAIPAQRRNHVAAADSNGQIYVHGGTDLGATSYYADLSILDTNSWTWNQPAMGGTAPTGRYSHAATMVGSNLIISFGLSAGGASNSLYILDTVANSWVSSYTPNNLTLTSTRPEDWPGYTPPPPQVSPPPSNNGTDPNPPKPSSSSKAGPVVGGILGAAAIAVVAVFALRRYRRNQQTMQQAAKVVGFYGPSTGVYSVGYDRRGSDLTNRSQNDPYRPTGMAFVTPGSSRPPSLTERMEQLWTGIVNASGGFLGAVRSKNVQDRSQSQRLRDVDDEDDESDRSSWRGLHSGAAISDQDIFLDAVHRARSRTGVLSPVFAPLQQPLTSSSPPPLSPRSPRMVSSNLSYGGMDAGSGTSASATSSTQFKPIEEEYNVEEGTPHGRAYSDGFENAMLEMDVQMLAVPRGRLFVVNPSNESLADMDFPSTRHSSNNPSTQETGEEYQAFDSQGSATS</sequence>
<feature type="compositionally biased region" description="Low complexity" evidence="3">
    <location>
        <begin position="657"/>
        <end position="668"/>
    </location>
</feature>
<keyword evidence="4" id="KW-0812">Transmembrane</keyword>
<dbReference type="EMBL" id="BQFW01000002">
    <property type="protein sequence ID" value="GJJ68895.1"/>
    <property type="molecule type" value="Genomic_DNA"/>
</dbReference>
<feature type="compositionally biased region" description="Polar residues" evidence="3">
    <location>
        <begin position="730"/>
        <end position="741"/>
    </location>
</feature>
<feature type="region of interest" description="Disordered" evidence="3">
    <location>
        <begin position="413"/>
        <end position="452"/>
    </location>
</feature>
<evidence type="ECO:0000313" key="6">
    <source>
        <dbReference type="Proteomes" id="UP000827284"/>
    </source>
</evidence>
<evidence type="ECO:0000256" key="2">
    <source>
        <dbReference type="ARBA" id="ARBA00022737"/>
    </source>
</evidence>
<evidence type="ECO:0000256" key="1">
    <source>
        <dbReference type="ARBA" id="ARBA00022441"/>
    </source>
</evidence>
<feature type="region of interest" description="Disordered" evidence="3">
    <location>
        <begin position="504"/>
        <end position="538"/>
    </location>
</feature>
<feature type="region of interest" description="Disordered" evidence="3">
    <location>
        <begin position="191"/>
        <end position="255"/>
    </location>
</feature>
<feature type="region of interest" description="Disordered" evidence="3">
    <location>
        <begin position="625"/>
        <end position="671"/>
    </location>
</feature>
<evidence type="ECO:0000256" key="4">
    <source>
        <dbReference type="SAM" id="Phobius"/>
    </source>
</evidence>
<keyword evidence="4" id="KW-1133">Transmembrane helix</keyword>
<accession>A0A9P3H2H4</accession>
<feature type="compositionally biased region" description="Low complexity" evidence="3">
    <location>
        <begin position="192"/>
        <end position="214"/>
    </location>
</feature>
<dbReference type="InterPro" id="IPR011043">
    <property type="entry name" value="Gal_Oxase/kelch_b-propeller"/>
</dbReference>
<feature type="region of interest" description="Disordered" evidence="3">
    <location>
        <begin position="721"/>
        <end position="757"/>
    </location>
</feature>
<dbReference type="Gene3D" id="2.120.10.80">
    <property type="entry name" value="Kelch-type beta propeller"/>
    <property type="match status" value="2"/>
</dbReference>
<dbReference type="PANTHER" id="PTHR46093:SF18">
    <property type="entry name" value="FIBRONECTIN TYPE-III DOMAIN-CONTAINING PROTEIN"/>
    <property type="match status" value="1"/>
</dbReference>
<reference evidence="5" key="1">
    <citation type="submission" date="2021-11" db="EMBL/GenBank/DDBJ databases">
        <authorList>
            <person name="Herlambang A."/>
            <person name="Guo Y."/>
            <person name="Takashima Y."/>
            <person name="Nishizawa T."/>
        </authorList>
    </citation>
    <scope>NUCLEOTIDE SEQUENCE</scope>
    <source>
        <strain evidence="5">E1425</strain>
    </source>
</reference>
<dbReference type="OrthoDB" id="432528at2759"/>
<dbReference type="SUPFAM" id="SSF117281">
    <property type="entry name" value="Kelch motif"/>
    <property type="match status" value="1"/>
</dbReference>
<dbReference type="SUPFAM" id="SSF50965">
    <property type="entry name" value="Galactose oxidase, central domain"/>
    <property type="match status" value="1"/>
</dbReference>
<dbReference type="InterPro" id="IPR015915">
    <property type="entry name" value="Kelch-typ_b-propeller"/>
</dbReference>
<reference evidence="5" key="2">
    <citation type="journal article" date="2022" name="Microbiol. Resour. Announc.">
        <title>Whole-Genome Sequence of Entomortierella parvispora E1425, a Mucoromycotan Fungus Associated with Burkholderiaceae-Related Endosymbiotic Bacteria.</title>
        <authorList>
            <person name="Herlambang A."/>
            <person name="Guo Y."/>
            <person name="Takashima Y."/>
            <person name="Narisawa K."/>
            <person name="Ohta H."/>
            <person name="Nishizawa T."/>
        </authorList>
    </citation>
    <scope>NUCLEOTIDE SEQUENCE</scope>
    <source>
        <strain evidence="5">E1425</strain>
    </source>
</reference>